<keyword evidence="1" id="KW-0472">Membrane</keyword>
<dbReference type="InterPro" id="IPR021218">
    <property type="entry name" value="DUF2784"/>
</dbReference>
<evidence type="ECO:0000313" key="2">
    <source>
        <dbReference type="EMBL" id="MBE2997293.1"/>
    </source>
</evidence>
<sequence length="131" mass="14780">MFYQLVGETAMILHFAYVVYVVLGGFVTWRWPRTFWIHLPVAGYALSINTVGWECPLTHVENWGRVNAGQSGTGDVGFIDHYLTGVIYPQEHALTAKVLAGVSVAVSWAGLFAQVWLRRRHTPERRPADRP</sequence>
<organism evidence="2 3">
    <name type="scientific">Nocardiopsis coralli</name>
    <dbReference type="NCBI Taxonomy" id="2772213"/>
    <lineage>
        <taxon>Bacteria</taxon>
        <taxon>Bacillati</taxon>
        <taxon>Actinomycetota</taxon>
        <taxon>Actinomycetes</taxon>
        <taxon>Streptosporangiales</taxon>
        <taxon>Nocardiopsidaceae</taxon>
        <taxon>Nocardiopsis</taxon>
    </lineage>
</organism>
<comment type="caution">
    <text evidence="2">The sequence shown here is derived from an EMBL/GenBank/DDBJ whole genome shotgun (WGS) entry which is preliminary data.</text>
</comment>
<keyword evidence="1" id="KW-0812">Transmembrane</keyword>
<dbReference type="RefSeq" id="WP_193119947.1">
    <property type="nucleotide sequence ID" value="NZ_JADBGI010000001.1"/>
</dbReference>
<dbReference type="Pfam" id="PF10861">
    <property type="entry name" value="DUF2784"/>
    <property type="match status" value="1"/>
</dbReference>
<keyword evidence="3" id="KW-1185">Reference proteome</keyword>
<dbReference type="EMBL" id="JADBGI010000001">
    <property type="protein sequence ID" value="MBE2997293.1"/>
    <property type="molecule type" value="Genomic_DNA"/>
</dbReference>
<feature type="transmembrane region" description="Helical" evidence="1">
    <location>
        <begin position="12"/>
        <end position="31"/>
    </location>
</feature>
<evidence type="ECO:0000313" key="3">
    <source>
        <dbReference type="Proteomes" id="UP000806528"/>
    </source>
</evidence>
<accession>A0ABR9P0C4</accession>
<dbReference type="Proteomes" id="UP000806528">
    <property type="component" value="Unassembled WGS sequence"/>
</dbReference>
<evidence type="ECO:0000256" key="1">
    <source>
        <dbReference type="SAM" id="Phobius"/>
    </source>
</evidence>
<name>A0ABR9P0C4_9ACTN</name>
<proteinExistence type="predicted"/>
<gene>
    <name evidence="2" type="ORF">IDM40_01055</name>
</gene>
<protein>
    <submittedName>
        <fullName evidence="2">DUF2784 domain-containing protein</fullName>
    </submittedName>
</protein>
<feature type="transmembrane region" description="Helical" evidence="1">
    <location>
        <begin position="98"/>
        <end position="117"/>
    </location>
</feature>
<reference evidence="2 3" key="1">
    <citation type="submission" date="2020-09" db="EMBL/GenBank/DDBJ databases">
        <title>Diversity and distribution of actinomycetes associated with coral in the coast of Hainan.</title>
        <authorList>
            <person name="Li F."/>
        </authorList>
    </citation>
    <scope>NUCLEOTIDE SEQUENCE [LARGE SCALE GENOMIC DNA]</scope>
    <source>
        <strain evidence="2 3">HNM0947</strain>
    </source>
</reference>
<keyword evidence="1" id="KW-1133">Transmembrane helix</keyword>